<dbReference type="SUPFAM" id="SSF51735">
    <property type="entry name" value="NAD(P)-binding Rossmann-fold domains"/>
    <property type="match status" value="1"/>
</dbReference>
<feature type="domain" description="NAD-dependent epimerase/dehydratase" evidence="1">
    <location>
        <begin position="5"/>
        <end position="39"/>
    </location>
</feature>
<accession>A0A5J5DZ64</accession>
<evidence type="ECO:0000259" key="1">
    <source>
        <dbReference type="Pfam" id="PF01370"/>
    </source>
</evidence>
<protein>
    <submittedName>
        <fullName evidence="2">NAD-dependent epimerase/dehydratase family protein</fullName>
    </submittedName>
</protein>
<reference evidence="2 3" key="1">
    <citation type="journal article" date="2019" name="Syst. Appl. Microbiol.">
        <title>Characterization of Bifidobacterium species in feaces of the Egyptian fruit bat: Description of B. vespertilionis sp. nov. and B. rousetti sp. nov.</title>
        <authorList>
            <person name="Modesto M."/>
            <person name="Satti M."/>
            <person name="Watanabe K."/>
            <person name="Puglisi E."/>
            <person name="Morelli L."/>
            <person name="Huang C.-H."/>
            <person name="Liou J.-S."/>
            <person name="Miyashita M."/>
            <person name="Tamura T."/>
            <person name="Saito S."/>
            <person name="Mori K."/>
            <person name="Huang L."/>
            <person name="Sciavilla P."/>
            <person name="Sandri C."/>
            <person name="Spiezio C."/>
            <person name="Vitali F."/>
            <person name="Cavalieri D."/>
            <person name="Perpetuini G."/>
            <person name="Tofalo R."/>
            <person name="Bonetti A."/>
            <person name="Arita M."/>
            <person name="Mattarelli P."/>
        </authorList>
    </citation>
    <scope>NUCLEOTIDE SEQUENCE [LARGE SCALE GENOMIC DNA]</scope>
    <source>
        <strain evidence="2 3">RST19</strain>
    </source>
</reference>
<dbReference type="Proteomes" id="UP000326251">
    <property type="component" value="Unassembled WGS sequence"/>
</dbReference>
<comment type="caution">
    <text evidence="2">The sequence shown here is derived from an EMBL/GenBank/DDBJ whole genome shotgun (WGS) entry which is preliminary data.</text>
</comment>
<evidence type="ECO:0000313" key="3">
    <source>
        <dbReference type="Proteomes" id="UP000326251"/>
    </source>
</evidence>
<evidence type="ECO:0000313" key="2">
    <source>
        <dbReference type="EMBL" id="KAA8821829.1"/>
    </source>
</evidence>
<organism evidence="2 3">
    <name type="scientific">Bifidobacterium reuteri</name>
    <dbReference type="NCBI Taxonomy" id="983706"/>
    <lineage>
        <taxon>Bacteria</taxon>
        <taxon>Bacillati</taxon>
        <taxon>Actinomycetota</taxon>
        <taxon>Actinomycetes</taxon>
        <taxon>Bifidobacteriales</taxon>
        <taxon>Bifidobacteriaceae</taxon>
        <taxon>Bifidobacterium</taxon>
    </lineage>
</organism>
<dbReference type="Gene3D" id="3.40.50.720">
    <property type="entry name" value="NAD(P)-binding Rossmann-like Domain"/>
    <property type="match status" value="1"/>
</dbReference>
<dbReference type="RefSeq" id="WP_150336126.1">
    <property type="nucleotide sequence ID" value="NZ_RZUG01000050.1"/>
</dbReference>
<proteinExistence type="predicted"/>
<dbReference type="InterPro" id="IPR001509">
    <property type="entry name" value="Epimerase_deHydtase"/>
</dbReference>
<gene>
    <name evidence="2" type="ORF">EMO92_11400</name>
</gene>
<dbReference type="Pfam" id="PF01370">
    <property type="entry name" value="Epimerase"/>
    <property type="match status" value="1"/>
</dbReference>
<dbReference type="AlphaFoldDB" id="A0A5J5DZ64"/>
<name>A0A5J5DZ64_9BIFI</name>
<dbReference type="InterPro" id="IPR036291">
    <property type="entry name" value="NAD(P)-bd_dom_sf"/>
</dbReference>
<sequence length="54" mass="5851">MAQTVLVTGGAGFIGSEIVRLLHEKTDYGIRVLDSLTEQIRGLCCFRGLVGGLW</sequence>
<dbReference type="EMBL" id="RZUG01000050">
    <property type="protein sequence ID" value="KAA8821829.1"/>
    <property type="molecule type" value="Genomic_DNA"/>
</dbReference>